<proteinExistence type="predicted"/>
<accession>A0A0C3ME07</accession>
<dbReference type="AlphaFoldDB" id="A0A0C3ME07"/>
<dbReference type="EMBL" id="KN822958">
    <property type="protein sequence ID" value="KIO31997.1"/>
    <property type="molecule type" value="Genomic_DNA"/>
</dbReference>
<dbReference type="STRING" id="1051891.A0A0C3ME07"/>
<dbReference type="HOGENOM" id="CLU_473425_0_0_1"/>
<evidence type="ECO:0000313" key="2">
    <source>
        <dbReference type="Proteomes" id="UP000054248"/>
    </source>
</evidence>
<name>A0A0C3ME07_9AGAM</name>
<sequence length="576" mass="65534">MQGLQMCLEVLIRNVSSCPPISLVFEELDNVPEPDLLWMFDSQVNDTVTEVDIRTSRADPFFPFLCKWRLIDGVVTWPFPKLKRLFLPHGAGASGERLAQLLGQRYATDLGDVAKTLNYDPQCPLILEAPAPLAFLDVEEAAFSTADYDNLADIVGSNVVQRLRIRKGRIVRRRGFRSRVTRWWQLRPLFETILPSTPPFIFTSNHKNRMVTGSLHFRAVEKQLARERNSLVPINRLPTELLIAIFDASLETFSDRFEALHTIASVAWLWSSIVKRAPGLWAVLYSKPDGAAFLDMVLPKLARWKEAKLFLQSKRQAISETLGMLEKPAPLLRQFLSIWGIMENGPTVEDVFQWMVSSARLRSRHLSRGSIYVSTTPDVIPEKRILMEFYHQPVIAGLQFCFELLLQNVPFYRPISLVLVESNNVPASDLVWILDSEINDKVAEVDIRTSGDDPFLPFLCKARYLDGVAKWPLPKLKRLLLTRHAGISKGKLARLLRQRYAPDLERVAETLTPNSQSPLILEAPDQLTYLDIENTTLRHSDYDSLANIVGKHVVQTRICEDDFLSDDSQSSVDSDW</sequence>
<evidence type="ECO:0000313" key="1">
    <source>
        <dbReference type="EMBL" id="KIO31997.1"/>
    </source>
</evidence>
<gene>
    <name evidence="1" type="ORF">M407DRAFT_4723</name>
</gene>
<reference evidence="2" key="2">
    <citation type="submission" date="2015-01" db="EMBL/GenBank/DDBJ databases">
        <title>Evolutionary Origins and Diversification of the Mycorrhizal Mutualists.</title>
        <authorList>
            <consortium name="DOE Joint Genome Institute"/>
            <consortium name="Mycorrhizal Genomics Consortium"/>
            <person name="Kohler A."/>
            <person name="Kuo A."/>
            <person name="Nagy L.G."/>
            <person name="Floudas D."/>
            <person name="Copeland A."/>
            <person name="Barry K.W."/>
            <person name="Cichocki N."/>
            <person name="Veneault-Fourrey C."/>
            <person name="LaButti K."/>
            <person name="Lindquist E.A."/>
            <person name="Lipzen A."/>
            <person name="Lundell T."/>
            <person name="Morin E."/>
            <person name="Murat C."/>
            <person name="Riley R."/>
            <person name="Ohm R."/>
            <person name="Sun H."/>
            <person name="Tunlid A."/>
            <person name="Henrissat B."/>
            <person name="Grigoriev I.V."/>
            <person name="Hibbett D.S."/>
            <person name="Martin F."/>
        </authorList>
    </citation>
    <scope>NUCLEOTIDE SEQUENCE [LARGE SCALE GENOMIC DNA]</scope>
    <source>
        <strain evidence="2">MUT 4182</strain>
    </source>
</reference>
<protein>
    <submittedName>
        <fullName evidence="1">Uncharacterized protein</fullName>
    </submittedName>
</protein>
<dbReference type="OrthoDB" id="3299818at2759"/>
<reference evidence="1 2" key="1">
    <citation type="submission" date="2014-04" db="EMBL/GenBank/DDBJ databases">
        <authorList>
            <consortium name="DOE Joint Genome Institute"/>
            <person name="Kuo A."/>
            <person name="Girlanda M."/>
            <person name="Perotto S."/>
            <person name="Kohler A."/>
            <person name="Nagy L.G."/>
            <person name="Floudas D."/>
            <person name="Copeland A."/>
            <person name="Barry K.W."/>
            <person name="Cichocki N."/>
            <person name="Veneault-Fourrey C."/>
            <person name="LaButti K."/>
            <person name="Lindquist E.A."/>
            <person name="Lipzen A."/>
            <person name="Lundell T."/>
            <person name="Morin E."/>
            <person name="Murat C."/>
            <person name="Sun H."/>
            <person name="Tunlid A."/>
            <person name="Henrissat B."/>
            <person name="Grigoriev I.V."/>
            <person name="Hibbett D.S."/>
            <person name="Martin F."/>
            <person name="Nordberg H.P."/>
            <person name="Cantor M.N."/>
            <person name="Hua S.X."/>
        </authorList>
    </citation>
    <scope>NUCLEOTIDE SEQUENCE [LARGE SCALE GENOMIC DNA]</scope>
    <source>
        <strain evidence="1 2">MUT 4182</strain>
    </source>
</reference>
<keyword evidence="2" id="KW-1185">Reference proteome</keyword>
<organism evidence="1 2">
    <name type="scientific">Tulasnella calospora MUT 4182</name>
    <dbReference type="NCBI Taxonomy" id="1051891"/>
    <lineage>
        <taxon>Eukaryota</taxon>
        <taxon>Fungi</taxon>
        <taxon>Dikarya</taxon>
        <taxon>Basidiomycota</taxon>
        <taxon>Agaricomycotina</taxon>
        <taxon>Agaricomycetes</taxon>
        <taxon>Cantharellales</taxon>
        <taxon>Tulasnellaceae</taxon>
        <taxon>Tulasnella</taxon>
    </lineage>
</organism>
<dbReference type="Proteomes" id="UP000054248">
    <property type="component" value="Unassembled WGS sequence"/>
</dbReference>